<dbReference type="EMBL" id="IACM01004179">
    <property type="protein sequence ID" value="LAB18922.1"/>
    <property type="molecule type" value="Transcribed_RNA"/>
</dbReference>
<keyword evidence="1" id="KW-0732">Signal</keyword>
<dbReference type="SUPFAM" id="SSF48371">
    <property type="entry name" value="ARM repeat"/>
    <property type="match status" value="1"/>
</dbReference>
<dbReference type="GO" id="GO:0005814">
    <property type="term" value="C:centriole"/>
    <property type="evidence" value="ECO:0007669"/>
    <property type="project" value="TreeGrafter"/>
</dbReference>
<dbReference type="PANTHER" id="PTHR31691:SF1">
    <property type="entry name" value="ROTATIN"/>
    <property type="match status" value="1"/>
</dbReference>
<name>A0A2D4LD25_9SAUR</name>
<dbReference type="PANTHER" id="PTHR31691">
    <property type="entry name" value="ROTATIN"/>
    <property type="match status" value="1"/>
</dbReference>
<feature type="signal peptide" evidence="1">
    <location>
        <begin position="1"/>
        <end position="16"/>
    </location>
</feature>
<organism evidence="2">
    <name type="scientific">Micrurus spixii</name>
    <name type="common">Amazon coral snake</name>
    <dbReference type="NCBI Taxonomy" id="129469"/>
    <lineage>
        <taxon>Eukaryota</taxon>
        <taxon>Metazoa</taxon>
        <taxon>Chordata</taxon>
        <taxon>Craniata</taxon>
        <taxon>Vertebrata</taxon>
        <taxon>Euteleostomi</taxon>
        <taxon>Lepidosauria</taxon>
        <taxon>Squamata</taxon>
        <taxon>Bifurcata</taxon>
        <taxon>Unidentata</taxon>
        <taxon>Episquamata</taxon>
        <taxon>Toxicofera</taxon>
        <taxon>Serpentes</taxon>
        <taxon>Colubroidea</taxon>
        <taxon>Elapidae</taxon>
        <taxon>Elapinae</taxon>
        <taxon>Micrurus</taxon>
    </lineage>
</organism>
<dbReference type="Gene3D" id="1.25.10.10">
    <property type="entry name" value="Leucine-rich Repeat Variant"/>
    <property type="match status" value="1"/>
</dbReference>
<evidence type="ECO:0000313" key="2">
    <source>
        <dbReference type="EMBL" id="LAB18922.1"/>
    </source>
</evidence>
<dbReference type="GO" id="GO:0032053">
    <property type="term" value="P:ciliary basal body organization"/>
    <property type="evidence" value="ECO:0007669"/>
    <property type="project" value="TreeGrafter"/>
</dbReference>
<feature type="chain" id="PRO_5013723414" description="Rotatin N-terminal domain-containing protein" evidence="1">
    <location>
        <begin position="17"/>
        <end position="153"/>
    </location>
</feature>
<dbReference type="GO" id="GO:0036064">
    <property type="term" value="C:ciliary basal body"/>
    <property type="evidence" value="ECO:0007669"/>
    <property type="project" value="InterPro"/>
</dbReference>
<dbReference type="InterPro" id="IPR030791">
    <property type="entry name" value="Rotatin"/>
</dbReference>
<proteinExistence type="predicted"/>
<dbReference type="GO" id="GO:0010457">
    <property type="term" value="P:centriole-centriole cohesion"/>
    <property type="evidence" value="ECO:0007669"/>
    <property type="project" value="TreeGrafter"/>
</dbReference>
<reference evidence="2" key="1">
    <citation type="submission" date="2017-07" db="EMBL/GenBank/DDBJ databases">
        <authorList>
            <person name="Mikheyev A."/>
            <person name="Grau M."/>
        </authorList>
    </citation>
    <scope>NUCLEOTIDE SEQUENCE</scope>
    <source>
        <tissue evidence="2">Venom_gland</tissue>
    </source>
</reference>
<dbReference type="InterPro" id="IPR016024">
    <property type="entry name" value="ARM-type_fold"/>
</dbReference>
<dbReference type="AlphaFoldDB" id="A0A2D4LD25"/>
<dbReference type="GO" id="GO:0007099">
    <property type="term" value="P:centriole replication"/>
    <property type="evidence" value="ECO:0007669"/>
    <property type="project" value="TreeGrafter"/>
</dbReference>
<evidence type="ECO:0000256" key="1">
    <source>
        <dbReference type="SAM" id="SignalP"/>
    </source>
</evidence>
<protein>
    <recommendedName>
        <fullName evidence="3">Rotatin N-terminal domain-containing protein</fullName>
    </recommendedName>
</protein>
<dbReference type="GO" id="GO:0005813">
    <property type="term" value="C:centrosome"/>
    <property type="evidence" value="ECO:0007669"/>
    <property type="project" value="InterPro"/>
</dbReference>
<accession>A0A2D4LD25</accession>
<dbReference type="InterPro" id="IPR011989">
    <property type="entry name" value="ARM-like"/>
</dbReference>
<sequence length="153" mass="17212">MLAIAWIKLLLNLSFGEDGQQMIVKLNGGLDQLIEMARYKHRNSPDMILLILHNICFSPANKPKILANDKAVVLLSACLESDSLAARRIGASAIWALLHNYQKAKVTLKNPSLKRRVDEAFMSEKKCLQQPQEGQEKTYHIKCLETLVQLLSS</sequence>
<evidence type="ECO:0008006" key="3">
    <source>
        <dbReference type="Google" id="ProtNLM"/>
    </source>
</evidence>
<reference evidence="2" key="2">
    <citation type="submission" date="2017-11" db="EMBL/GenBank/DDBJ databases">
        <title>Coralsnake Venomics: Analyses of Venom Gland Transcriptomes and Proteomes of Six Brazilian Taxa.</title>
        <authorList>
            <person name="Aird S.D."/>
            <person name="Jorge da Silva N."/>
            <person name="Qiu L."/>
            <person name="Villar-Briones A."/>
            <person name="Aparecida-Saddi V."/>
            <person name="Campos-Telles M.P."/>
            <person name="Grau M."/>
            <person name="Mikheyev A.S."/>
        </authorList>
    </citation>
    <scope>NUCLEOTIDE SEQUENCE</scope>
    <source>
        <tissue evidence="2">Venom_gland</tissue>
    </source>
</reference>